<dbReference type="SUPFAM" id="SSF52490">
    <property type="entry name" value="Tubulin nucleotide-binding domain-like"/>
    <property type="match status" value="1"/>
</dbReference>
<accession>X0X193</accession>
<keyword evidence="1" id="KW-0547">Nucleotide-binding</keyword>
<organism evidence="5">
    <name type="scientific">marine sediment metagenome</name>
    <dbReference type="NCBI Taxonomy" id="412755"/>
    <lineage>
        <taxon>unclassified sequences</taxon>
        <taxon>metagenomes</taxon>
        <taxon>ecological metagenomes</taxon>
    </lineage>
</organism>
<dbReference type="InterPro" id="IPR048737">
    <property type="entry name" value="CetZ_C"/>
</dbReference>
<dbReference type="InterPro" id="IPR003008">
    <property type="entry name" value="Tubulin_FtsZ_GTPase"/>
</dbReference>
<dbReference type="EMBL" id="BARS01046547">
    <property type="protein sequence ID" value="GAG30418.1"/>
    <property type="molecule type" value="Genomic_DNA"/>
</dbReference>
<dbReference type="Gene3D" id="3.30.1330.20">
    <property type="entry name" value="Tubulin/FtsZ, C-terminal domain"/>
    <property type="match status" value="1"/>
</dbReference>
<protein>
    <submittedName>
        <fullName evidence="5">Uncharacterized protein</fullName>
    </submittedName>
</protein>
<dbReference type="Pfam" id="PF00091">
    <property type="entry name" value="Tubulin"/>
    <property type="match status" value="1"/>
</dbReference>
<evidence type="ECO:0000256" key="2">
    <source>
        <dbReference type="ARBA" id="ARBA00023134"/>
    </source>
</evidence>
<feature type="domain" description="Tubulin-like CetZ C-terminal" evidence="4">
    <location>
        <begin position="66"/>
        <end position="234"/>
    </location>
</feature>
<dbReference type="Pfam" id="PF21011">
    <property type="entry name" value="CetZ_C"/>
    <property type="match status" value="1"/>
</dbReference>
<evidence type="ECO:0000256" key="1">
    <source>
        <dbReference type="ARBA" id="ARBA00022741"/>
    </source>
</evidence>
<dbReference type="Gene3D" id="3.40.50.1440">
    <property type="entry name" value="Tubulin/FtsZ, GTPase domain"/>
    <property type="match status" value="1"/>
</dbReference>
<name>X0X193_9ZZZZ</name>
<keyword evidence="2" id="KW-0342">GTP-binding</keyword>
<feature type="non-terminal residue" evidence="5">
    <location>
        <position position="1"/>
    </location>
</feature>
<comment type="caution">
    <text evidence="5">The sequence shown here is derived from an EMBL/GenBank/DDBJ whole genome shotgun (WGS) entry which is preliminary data.</text>
</comment>
<evidence type="ECO:0000259" key="3">
    <source>
        <dbReference type="Pfam" id="PF00091"/>
    </source>
</evidence>
<dbReference type="InterPro" id="IPR036525">
    <property type="entry name" value="Tubulin/FtsZ_GTPase_sf"/>
</dbReference>
<dbReference type="AlphaFoldDB" id="X0X193"/>
<feature type="non-terminal residue" evidence="5">
    <location>
        <position position="246"/>
    </location>
</feature>
<feature type="domain" description="Tubulin/FtsZ GTPase" evidence="3">
    <location>
        <begin position="2"/>
        <end position="60"/>
    </location>
</feature>
<dbReference type="GO" id="GO:0005525">
    <property type="term" value="F:GTP binding"/>
    <property type="evidence" value="ECO:0007669"/>
    <property type="project" value="UniProtKB-KW"/>
</dbReference>
<evidence type="ECO:0000259" key="4">
    <source>
        <dbReference type="Pfam" id="PF21011"/>
    </source>
</evidence>
<evidence type="ECO:0000313" key="5">
    <source>
        <dbReference type="EMBL" id="GAG30418.1"/>
    </source>
</evidence>
<sequence>SIMAQHIKARYGDKPIYAVVVLPFEHEEETEVRTIYNTATCLKSVYSAADAVFLVDNQRYIRKDFSLRNNLAKINALIVEPFYDLLCAGEEKKAKHIGARVLDAGDILQTLSGWTVIGYGKSSLPMIRFPLERMRNFRKKSTETHKGIQAMDEAISELSLRCDPADSGRALYLLSAPARDMNMDLVKDLGDYLKELAPEAVIRTGDYPRERSALDITVVLSQLSDVEKVREYYNKSASFIQEIKRN</sequence>
<reference evidence="5" key="1">
    <citation type="journal article" date="2014" name="Front. Microbiol.">
        <title>High frequency of phylogenetically diverse reductive dehalogenase-homologous genes in deep subseafloor sedimentary metagenomes.</title>
        <authorList>
            <person name="Kawai M."/>
            <person name="Futagami T."/>
            <person name="Toyoda A."/>
            <person name="Takaki Y."/>
            <person name="Nishi S."/>
            <person name="Hori S."/>
            <person name="Arai W."/>
            <person name="Tsubouchi T."/>
            <person name="Morono Y."/>
            <person name="Uchiyama I."/>
            <person name="Ito T."/>
            <person name="Fujiyama A."/>
            <person name="Inagaki F."/>
            <person name="Takami H."/>
        </authorList>
    </citation>
    <scope>NUCLEOTIDE SEQUENCE</scope>
    <source>
        <strain evidence="5">Expedition CK06-06</strain>
    </source>
</reference>
<dbReference type="InterPro" id="IPR037103">
    <property type="entry name" value="Tubulin/FtsZ-like_C"/>
</dbReference>
<gene>
    <name evidence="5" type="ORF">S01H1_70049</name>
</gene>
<proteinExistence type="predicted"/>